<dbReference type="Proteomes" id="UP000000647">
    <property type="component" value="Chromosome"/>
</dbReference>
<name>A1WWJ2_HALHL</name>
<protein>
    <submittedName>
        <fullName evidence="1">Uncharacterized protein</fullName>
    </submittedName>
</protein>
<evidence type="ECO:0000313" key="2">
    <source>
        <dbReference type="Proteomes" id="UP000000647"/>
    </source>
</evidence>
<dbReference type="OrthoDB" id="6238348at2"/>
<dbReference type="AlphaFoldDB" id="A1WWJ2"/>
<reference evidence="2" key="1">
    <citation type="submission" date="2006-12" db="EMBL/GenBank/DDBJ databases">
        <title>Complete sequence of Halorhodospira halophila SL1.</title>
        <authorList>
            <consortium name="US DOE Joint Genome Institute"/>
            <person name="Copeland A."/>
            <person name="Lucas S."/>
            <person name="Lapidus A."/>
            <person name="Barry K."/>
            <person name="Detter J.C."/>
            <person name="Glavina del Rio T."/>
            <person name="Hammon N."/>
            <person name="Israni S."/>
            <person name="Dalin E."/>
            <person name="Tice H."/>
            <person name="Pitluck S."/>
            <person name="Saunders E."/>
            <person name="Brettin T."/>
            <person name="Bruce D."/>
            <person name="Han C."/>
            <person name="Tapia R."/>
            <person name="Schmutz J."/>
            <person name="Larimer F."/>
            <person name="Land M."/>
            <person name="Hauser L."/>
            <person name="Kyrpides N."/>
            <person name="Mikhailova N."/>
            <person name="Hoff W."/>
            <person name="Richardson P."/>
        </authorList>
    </citation>
    <scope>NUCLEOTIDE SEQUENCE [LARGE SCALE GENOMIC DNA]</scope>
    <source>
        <strain evidence="2">DSM 244 / SL1</strain>
    </source>
</reference>
<dbReference type="HOGENOM" id="CLU_1145935_0_0_6"/>
<dbReference type="KEGG" id="hha:Hhal_1280"/>
<proteinExistence type="predicted"/>
<gene>
    <name evidence="1" type="ordered locus">Hhal_1280</name>
</gene>
<dbReference type="EMBL" id="CP000544">
    <property type="protein sequence ID" value="ABM62054.1"/>
    <property type="molecule type" value="Genomic_DNA"/>
</dbReference>
<dbReference type="STRING" id="349124.Hhal_1280"/>
<reference evidence="1 2" key="2">
    <citation type="journal article" date="2013" name="Stand. Genomic Sci.">
        <title>Complete genome sequence of Halorhodospira halophila SL1.</title>
        <authorList>
            <person name="Challacombe J.F."/>
            <person name="Majid S."/>
            <person name="Deole R."/>
            <person name="Brettin T.S."/>
            <person name="Bruce D."/>
            <person name="Delano S.F."/>
            <person name="Detter J.C."/>
            <person name="Gleasner C.D."/>
            <person name="Han C.S."/>
            <person name="Misra M."/>
            <person name="Reitenga K.G."/>
            <person name="Mikhailova N."/>
            <person name="Woyke T."/>
            <person name="Pitluck S."/>
            <person name="Nolan M."/>
            <person name="Land M.L."/>
            <person name="Saunders E."/>
            <person name="Tapia R."/>
            <person name="Lapidus A."/>
            <person name="Ivanova N."/>
            <person name="Hoff W.D."/>
        </authorList>
    </citation>
    <scope>NUCLEOTIDE SEQUENCE [LARGE SCALE GENOMIC DNA]</scope>
    <source>
        <strain evidence="2">DSM 244 / SL1</strain>
    </source>
</reference>
<sequence>MLVYPPNAETGVYLLLGQLRPYLPFELAIDSFEICPHSMGYAHSKHLDALGYWLRDDEWERISIEFKLHSSGMLRDLTAHPDLTVDLLVCWQDDVPGELTQSVAYVLALDEVLANAPEEERTGVIRNPKASAPREHAAATTEAIIARFAEHNRPKVERLCQGWPQYRPGASELIFTRGTRTLFRAVCYSTEHLYVTEYVAREQRKHLVDRFGGDWYQGGAIKVPFDRLDAPGVDHLLSVLGP</sequence>
<organism evidence="1 2">
    <name type="scientific">Halorhodospira halophila (strain DSM 244 / SL1)</name>
    <name type="common">Ectothiorhodospira halophila (strain DSM 244 / SL1)</name>
    <dbReference type="NCBI Taxonomy" id="349124"/>
    <lineage>
        <taxon>Bacteria</taxon>
        <taxon>Pseudomonadati</taxon>
        <taxon>Pseudomonadota</taxon>
        <taxon>Gammaproteobacteria</taxon>
        <taxon>Chromatiales</taxon>
        <taxon>Ectothiorhodospiraceae</taxon>
        <taxon>Halorhodospira</taxon>
    </lineage>
</organism>
<keyword evidence="2" id="KW-1185">Reference proteome</keyword>
<evidence type="ECO:0000313" key="1">
    <source>
        <dbReference type="EMBL" id="ABM62054.1"/>
    </source>
</evidence>
<accession>A1WWJ2</accession>
<dbReference type="RefSeq" id="WP_011814077.1">
    <property type="nucleotide sequence ID" value="NC_008789.1"/>
</dbReference>